<keyword evidence="1" id="KW-0812">Transmembrane</keyword>
<accession>T2JBZ1</accession>
<evidence type="ECO:0000313" key="2">
    <source>
        <dbReference type="EMBL" id="CCQ62740.1"/>
    </source>
</evidence>
<evidence type="ECO:0000313" key="3">
    <source>
        <dbReference type="Proteomes" id="UP000018198"/>
    </source>
</evidence>
<dbReference type="EMBL" id="CAQM01000571">
    <property type="protein sequence ID" value="CCQ62740.1"/>
    <property type="molecule type" value="Genomic_DNA"/>
</dbReference>
<feature type="transmembrane region" description="Helical" evidence="1">
    <location>
        <begin position="20"/>
        <end position="36"/>
    </location>
</feature>
<evidence type="ECO:0000256" key="1">
    <source>
        <dbReference type="SAM" id="Phobius"/>
    </source>
</evidence>
<reference evidence="2 3" key="1">
    <citation type="submission" date="2013-01" db="EMBL/GenBank/DDBJ databases">
        <authorList>
            <person name="Bench S."/>
        </authorList>
    </citation>
    <scope>NUCLEOTIDE SEQUENCE [LARGE SCALE GENOMIC DNA]</scope>
    <source>
        <strain evidence="2 3">WH 0401</strain>
    </source>
</reference>
<proteinExistence type="predicted"/>
<dbReference type="Proteomes" id="UP000018198">
    <property type="component" value="Unassembled WGS sequence"/>
</dbReference>
<dbReference type="AlphaFoldDB" id="T2JBZ1"/>
<organism evidence="2 3">
    <name type="scientific">Crocosphaera watsonii WH 0401</name>
    <dbReference type="NCBI Taxonomy" id="555881"/>
    <lineage>
        <taxon>Bacteria</taxon>
        <taxon>Bacillati</taxon>
        <taxon>Cyanobacteriota</taxon>
        <taxon>Cyanophyceae</taxon>
        <taxon>Oscillatoriophycideae</taxon>
        <taxon>Chroococcales</taxon>
        <taxon>Aphanothecaceae</taxon>
        <taxon>Crocosphaera</taxon>
    </lineage>
</organism>
<protein>
    <submittedName>
        <fullName evidence="2">Uncharacterized protein</fullName>
    </submittedName>
</protein>
<sequence length="221" mass="25699">MGYAVILCYKVVWMPWNGSFFSLFFAASGVCVAYFIESVKFKRKFLIKSISYASILILFLSCAVNESKPLNIIPNQTLTGSHLIPLKWAHNIMHESIWAKTNWGRNRLYYAENHYFYRDKNSRLLDFKDTIPPESNIVLVAGEDSWIYHYLLSNPDQKFTPVSLLLNPDVNPLDFDYLLCIDEECRYRKFNVNENTLLDLISSTQPGELIELKHRVKIEGN</sequence>
<keyword evidence="1" id="KW-0472">Membrane</keyword>
<comment type="caution">
    <text evidence="2">The sequence shown here is derived from an EMBL/GenBank/DDBJ whole genome shotgun (WGS) entry which is preliminary data.</text>
</comment>
<reference evidence="2 3" key="2">
    <citation type="submission" date="2013-09" db="EMBL/GenBank/DDBJ databases">
        <title>Whole genome comparison of six Crocosphaera watsonii strains with differing phenotypes.</title>
        <authorList>
            <person name="Bench S.R."/>
            <person name="Heller P."/>
            <person name="Frank I."/>
            <person name="Arciniega M."/>
            <person name="Shilova I.N."/>
            <person name="Zehr J.P."/>
        </authorList>
    </citation>
    <scope>NUCLEOTIDE SEQUENCE [LARGE SCALE GENOMIC DNA]</scope>
    <source>
        <strain evidence="2 3">WH 0401</strain>
    </source>
</reference>
<name>T2JBZ1_CROWT</name>
<keyword evidence="1" id="KW-1133">Transmembrane helix</keyword>
<gene>
    <name evidence="2" type="ORF">CWATWH0401_135</name>
</gene>